<dbReference type="EMBL" id="KN833023">
    <property type="protein sequence ID" value="KIM77657.1"/>
    <property type="molecule type" value="Genomic_DNA"/>
</dbReference>
<feature type="region of interest" description="Disordered" evidence="1">
    <location>
        <begin position="1"/>
        <end position="50"/>
    </location>
</feature>
<accession>A0A0C3BJZ9</accession>
<evidence type="ECO:0000256" key="1">
    <source>
        <dbReference type="SAM" id="MobiDB-lite"/>
    </source>
</evidence>
<name>A0A0C3BJZ9_PILCF</name>
<sequence length="202" mass="22106">MPAKSKHGNSPTTPSHTTKKTKLRTSPKATSSTDKNDKGGNDEKKKAALKSRSFEIMQNLPKLAPTKMFMSGCEGGLVSQINLRAPFGGDTDILDRLERFVVGPSLTNITNITTCDPTLYHAIGRYRTVIPRNATKDNPALFYTVGVVRHSDLFTGEKSHQICVVPSDLVWNRAAAVIGKIFNESKLAFGTFYNGISFSTLK</sequence>
<reference evidence="3" key="2">
    <citation type="submission" date="2015-01" db="EMBL/GenBank/DDBJ databases">
        <title>Evolutionary Origins and Diversification of the Mycorrhizal Mutualists.</title>
        <authorList>
            <consortium name="DOE Joint Genome Institute"/>
            <consortium name="Mycorrhizal Genomics Consortium"/>
            <person name="Kohler A."/>
            <person name="Kuo A."/>
            <person name="Nagy L.G."/>
            <person name="Floudas D."/>
            <person name="Copeland A."/>
            <person name="Barry K.W."/>
            <person name="Cichocki N."/>
            <person name="Veneault-Fourrey C."/>
            <person name="LaButti K."/>
            <person name="Lindquist E.A."/>
            <person name="Lipzen A."/>
            <person name="Lundell T."/>
            <person name="Morin E."/>
            <person name="Murat C."/>
            <person name="Riley R."/>
            <person name="Ohm R."/>
            <person name="Sun H."/>
            <person name="Tunlid A."/>
            <person name="Henrissat B."/>
            <person name="Grigoriev I.V."/>
            <person name="Hibbett D.S."/>
            <person name="Martin F."/>
        </authorList>
    </citation>
    <scope>NUCLEOTIDE SEQUENCE [LARGE SCALE GENOMIC DNA]</scope>
    <source>
        <strain evidence="3">F 1598</strain>
    </source>
</reference>
<keyword evidence="3" id="KW-1185">Reference proteome</keyword>
<evidence type="ECO:0000313" key="2">
    <source>
        <dbReference type="EMBL" id="KIM77657.1"/>
    </source>
</evidence>
<reference evidence="2 3" key="1">
    <citation type="submission" date="2014-04" db="EMBL/GenBank/DDBJ databases">
        <authorList>
            <consortium name="DOE Joint Genome Institute"/>
            <person name="Kuo A."/>
            <person name="Tarkka M."/>
            <person name="Buscot F."/>
            <person name="Kohler A."/>
            <person name="Nagy L.G."/>
            <person name="Floudas D."/>
            <person name="Copeland A."/>
            <person name="Barry K.W."/>
            <person name="Cichocki N."/>
            <person name="Veneault-Fourrey C."/>
            <person name="LaButti K."/>
            <person name="Lindquist E.A."/>
            <person name="Lipzen A."/>
            <person name="Lundell T."/>
            <person name="Morin E."/>
            <person name="Murat C."/>
            <person name="Sun H."/>
            <person name="Tunlid A."/>
            <person name="Henrissat B."/>
            <person name="Grigoriev I.V."/>
            <person name="Hibbett D.S."/>
            <person name="Martin F."/>
            <person name="Nordberg H.P."/>
            <person name="Cantor M.N."/>
            <person name="Hua S.X."/>
        </authorList>
    </citation>
    <scope>NUCLEOTIDE SEQUENCE [LARGE SCALE GENOMIC DNA]</scope>
    <source>
        <strain evidence="2 3">F 1598</strain>
    </source>
</reference>
<evidence type="ECO:0000313" key="3">
    <source>
        <dbReference type="Proteomes" id="UP000054166"/>
    </source>
</evidence>
<dbReference type="HOGENOM" id="CLU_1355094_0_0_1"/>
<dbReference type="InParanoid" id="A0A0C3BJZ9"/>
<gene>
    <name evidence="2" type="ORF">PILCRDRAFT_91071</name>
</gene>
<protein>
    <submittedName>
        <fullName evidence="2">Uncharacterized protein</fullName>
    </submittedName>
</protein>
<organism evidence="2 3">
    <name type="scientific">Piloderma croceum (strain F 1598)</name>
    <dbReference type="NCBI Taxonomy" id="765440"/>
    <lineage>
        <taxon>Eukaryota</taxon>
        <taxon>Fungi</taxon>
        <taxon>Dikarya</taxon>
        <taxon>Basidiomycota</taxon>
        <taxon>Agaricomycotina</taxon>
        <taxon>Agaricomycetes</taxon>
        <taxon>Agaricomycetidae</taxon>
        <taxon>Atheliales</taxon>
        <taxon>Atheliaceae</taxon>
        <taxon>Piloderma</taxon>
    </lineage>
</organism>
<dbReference type="AlphaFoldDB" id="A0A0C3BJZ9"/>
<dbReference type="Proteomes" id="UP000054166">
    <property type="component" value="Unassembled WGS sequence"/>
</dbReference>
<feature type="compositionally biased region" description="Basic and acidic residues" evidence="1">
    <location>
        <begin position="34"/>
        <end position="46"/>
    </location>
</feature>
<proteinExistence type="predicted"/>